<comment type="caution">
    <text evidence="3">The sequence shown here is derived from an EMBL/GenBank/DDBJ whole genome shotgun (WGS) entry which is preliminary data.</text>
</comment>
<feature type="compositionally biased region" description="Pro residues" evidence="1">
    <location>
        <begin position="54"/>
        <end position="71"/>
    </location>
</feature>
<evidence type="ECO:0000313" key="4">
    <source>
        <dbReference type="Proteomes" id="UP001165367"/>
    </source>
</evidence>
<dbReference type="Proteomes" id="UP001165367">
    <property type="component" value="Unassembled WGS sequence"/>
</dbReference>
<feature type="region of interest" description="Disordered" evidence="1">
    <location>
        <begin position="38"/>
        <end position="76"/>
    </location>
</feature>
<keyword evidence="2" id="KW-0732">Signal</keyword>
<evidence type="ECO:0000256" key="2">
    <source>
        <dbReference type="SAM" id="SignalP"/>
    </source>
</evidence>
<reference evidence="3" key="1">
    <citation type="submission" date="2022-01" db="EMBL/GenBank/DDBJ databases">
        <authorList>
            <person name="Jo J.-H."/>
            <person name="Im W.-T."/>
        </authorList>
    </citation>
    <scope>NUCLEOTIDE SEQUENCE</scope>
    <source>
        <strain evidence="3">NA20</strain>
    </source>
</reference>
<evidence type="ECO:0000256" key="1">
    <source>
        <dbReference type="SAM" id="MobiDB-lite"/>
    </source>
</evidence>
<dbReference type="RefSeq" id="WP_237875302.1">
    <property type="nucleotide sequence ID" value="NZ_JAKLTR010000015.1"/>
</dbReference>
<name>A0ABS9KWT4_9BACT</name>
<feature type="signal peptide" evidence="2">
    <location>
        <begin position="1"/>
        <end position="20"/>
    </location>
</feature>
<protein>
    <submittedName>
        <fullName evidence="3">Uncharacterized protein</fullName>
    </submittedName>
</protein>
<gene>
    <name evidence="3" type="ORF">LZZ85_20870</name>
</gene>
<keyword evidence="4" id="KW-1185">Reference proteome</keyword>
<organism evidence="3 4">
    <name type="scientific">Terrimonas ginsenosidimutans</name>
    <dbReference type="NCBI Taxonomy" id="2908004"/>
    <lineage>
        <taxon>Bacteria</taxon>
        <taxon>Pseudomonadati</taxon>
        <taxon>Bacteroidota</taxon>
        <taxon>Chitinophagia</taxon>
        <taxon>Chitinophagales</taxon>
        <taxon>Chitinophagaceae</taxon>
        <taxon>Terrimonas</taxon>
    </lineage>
</organism>
<feature type="chain" id="PRO_5047214067" evidence="2">
    <location>
        <begin position="21"/>
        <end position="255"/>
    </location>
</feature>
<dbReference type="EMBL" id="JAKLTR010000015">
    <property type="protein sequence ID" value="MCG2616765.1"/>
    <property type="molecule type" value="Genomic_DNA"/>
</dbReference>
<accession>A0ABS9KWT4</accession>
<evidence type="ECO:0000313" key="3">
    <source>
        <dbReference type="EMBL" id="MCG2616765.1"/>
    </source>
</evidence>
<sequence>MKRIVLLSTLLALATVTVMAQQTTRPTVVKPTAVKNTPAPVLKAPEPSKGIVTTPPPPSTPTNPPPAPAPAPAQSSTVVEYKLTKVRVRITTGRDNKESPSEVYTKFSLPEQYASSYCAFAQWNMQNEMPVNDYIEVGLNKHANANLSLISTKLTMSNPEQLKTGGKDILLSDIQKYGGRLMIKYYPHLFTDAWRIENVTLMLEFRDKNDNLHPVHGSKTLSFANAKTFLNAGNERYLICEVGTDLSAMVSYTKN</sequence>
<proteinExistence type="predicted"/>